<dbReference type="AlphaFoldDB" id="A0A7S9E0V0"/>
<evidence type="ECO:0000313" key="3">
    <source>
        <dbReference type="Proteomes" id="UP000595095"/>
    </source>
</evidence>
<sequence length="135" mass="15164">MLTSLTFTDPQGQSYTDAVVAVQQATYDHSWRGNEHEKFTNPFDKAGSTGNVTSSDDASENITLRISFVYWPTQAAYDANNLPYPLANTTPAANSEYEFRIFADELSKPKYTSLTLEQKCEQYFTDEVLPTLQPS</sequence>
<reference evidence="2 3" key="1">
    <citation type="submission" date="2020-11" db="EMBL/GenBank/DDBJ databases">
        <title>Complete genome sequence for Salinimonas sp. strain G2-b.</title>
        <authorList>
            <person name="Park S.-J."/>
        </authorList>
    </citation>
    <scope>NUCLEOTIDE SEQUENCE [LARGE SCALE GENOMIC DNA]</scope>
    <source>
        <strain evidence="2 3">G2-b</strain>
    </source>
</reference>
<gene>
    <name evidence="2" type="ORF">IT774_07655</name>
</gene>
<feature type="region of interest" description="Disordered" evidence="1">
    <location>
        <begin position="33"/>
        <end position="56"/>
    </location>
</feature>
<name>A0A7S9E0V0_9ALTE</name>
<dbReference type="RefSeq" id="WP_195812042.1">
    <property type="nucleotide sequence ID" value="NZ_CP064795.1"/>
</dbReference>
<dbReference type="KEGG" id="smaa:IT774_07655"/>
<protein>
    <submittedName>
        <fullName evidence="2">Uncharacterized protein</fullName>
    </submittedName>
</protein>
<dbReference type="Proteomes" id="UP000595095">
    <property type="component" value="Chromosome"/>
</dbReference>
<keyword evidence="3" id="KW-1185">Reference proteome</keyword>
<organism evidence="2 3">
    <name type="scientific">Salinimonas marina</name>
    <dbReference type="NCBI Taxonomy" id="2785918"/>
    <lineage>
        <taxon>Bacteria</taxon>
        <taxon>Pseudomonadati</taxon>
        <taxon>Pseudomonadota</taxon>
        <taxon>Gammaproteobacteria</taxon>
        <taxon>Alteromonadales</taxon>
        <taxon>Alteromonadaceae</taxon>
        <taxon>Alteromonas/Salinimonas group</taxon>
        <taxon>Salinimonas</taxon>
    </lineage>
</organism>
<dbReference type="EMBL" id="CP064795">
    <property type="protein sequence ID" value="QPG06970.1"/>
    <property type="molecule type" value="Genomic_DNA"/>
</dbReference>
<evidence type="ECO:0000313" key="2">
    <source>
        <dbReference type="EMBL" id="QPG06970.1"/>
    </source>
</evidence>
<evidence type="ECO:0000256" key="1">
    <source>
        <dbReference type="SAM" id="MobiDB-lite"/>
    </source>
</evidence>
<accession>A0A7S9E0V0</accession>
<proteinExistence type="predicted"/>